<dbReference type="EMBL" id="MBDO02000015">
    <property type="protein sequence ID" value="RLN68197.1"/>
    <property type="molecule type" value="Genomic_DNA"/>
</dbReference>
<comment type="caution">
    <text evidence="3">The sequence shown here is derived from an EMBL/GenBank/DDBJ whole genome shotgun (WGS) entry which is preliminary data.</text>
</comment>
<evidence type="ECO:0000313" key="4">
    <source>
        <dbReference type="Proteomes" id="UP000277300"/>
    </source>
</evidence>
<keyword evidence="1" id="KW-0175">Coiled coil</keyword>
<feature type="coiled-coil region" evidence="1">
    <location>
        <begin position="104"/>
        <end position="131"/>
    </location>
</feature>
<dbReference type="Proteomes" id="UP000277300">
    <property type="component" value="Unassembled WGS sequence"/>
</dbReference>
<evidence type="ECO:0000313" key="3">
    <source>
        <dbReference type="EMBL" id="RLN68197.1"/>
    </source>
</evidence>
<protein>
    <submittedName>
        <fullName evidence="3">Uncharacterized protein</fullName>
    </submittedName>
</protein>
<name>A0A3F2S142_9STRA</name>
<evidence type="ECO:0000313" key="2">
    <source>
        <dbReference type="EMBL" id="RLN52473.1"/>
    </source>
</evidence>
<sequence length="192" mass="22283">MNDVFDAETGEKLELLVQSPIAIDETRSREAVALRPLHQHHEQLTYQPCPSRVVHPETQSERILGAHVNWEQQQVANVEKADQCFRESLAGIRHELQRSDLPDIDRLSLTIEMLEKTKRNYAQQVQTLVVEELARETDREAALRLELAPLGRERMQRRHDKERAFYRSQIARVREECEMALTAAAAKNNLLR</sequence>
<dbReference type="OrthoDB" id="62949at2759"/>
<dbReference type="Proteomes" id="UP000284657">
    <property type="component" value="Unassembled WGS sequence"/>
</dbReference>
<dbReference type="AlphaFoldDB" id="A0A3F2S142"/>
<accession>A0A3F2S142</accession>
<evidence type="ECO:0000256" key="1">
    <source>
        <dbReference type="SAM" id="Coils"/>
    </source>
</evidence>
<proteinExistence type="predicted"/>
<reference evidence="4 5" key="1">
    <citation type="submission" date="2018-07" db="EMBL/GenBank/DDBJ databases">
        <title>Genome sequencing of oomycete isolates from Chile give support for New Zealand origin for Phytophthora kernoviae and make available the first Nothophytophthora sp. genome.</title>
        <authorList>
            <person name="Studholme D.J."/>
            <person name="Sanfuentes E."/>
            <person name="Panda P."/>
            <person name="Hill R."/>
            <person name="Sambles C."/>
            <person name="Grant M."/>
            <person name="Williams N.M."/>
            <person name="Mcdougal R.L."/>
        </authorList>
    </citation>
    <scope>NUCLEOTIDE SEQUENCE [LARGE SCALE GENOMIC DNA]</scope>
    <source>
        <strain evidence="3">Chile6</strain>
        <strain evidence="2">Chile7</strain>
    </source>
</reference>
<organism evidence="3 4">
    <name type="scientific">Phytophthora kernoviae</name>
    <dbReference type="NCBI Taxonomy" id="325452"/>
    <lineage>
        <taxon>Eukaryota</taxon>
        <taxon>Sar</taxon>
        <taxon>Stramenopiles</taxon>
        <taxon>Oomycota</taxon>
        <taxon>Peronosporomycetes</taxon>
        <taxon>Peronosporales</taxon>
        <taxon>Peronosporaceae</taxon>
        <taxon>Phytophthora</taxon>
    </lineage>
</organism>
<gene>
    <name evidence="2" type="ORF">BBJ29_001107</name>
    <name evidence="3" type="ORF">BBP00_00001171</name>
</gene>
<dbReference type="EMBL" id="MBAD02001684">
    <property type="protein sequence ID" value="RLN52473.1"/>
    <property type="molecule type" value="Genomic_DNA"/>
</dbReference>
<evidence type="ECO:0000313" key="5">
    <source>
        <dbReference type="Proteomes" id="UP000284657"/>
    </source>
</evidence>